<dbReference type="HOGENOM" id="CLU_2962521_0_0_1"/>
<dbReference type="GeneID" id="11510269"/>
<sequence>MPCSWCVSQGLVCKMIVRIKRYKACIYRGCSYDGSSIPLSSFFRSSIILRMLNVILNLS</sequence>
<accession>G2QH14</accession>
<evidence type="ECO:0000313" key="2">
    <source>
        <dbReference type="Proteomes" id="UP000007322"/>
    </source>
</evidence>
<dbReference type="KEGG" id="mtm:MYCTH_69778"/>
<dbReference type="EMBL" id="CP003005">
    <property type="protein sequence ID" value="AEO58674.1"/>
    <property type="molecule type" value="Genomic_DNA"/>
</dbReference>
<dbReference type="Proteomes" id="UP000007322">
    <property type="component" value="Chromosome 4"/>
</dbReference>
<dbReference type="OrthoDB" id="5089423at2759"/>
<dbReference type="InParanoid" id="G2QH14"/>
<dbReference type="RefSeq" id="XP_003663919.1">
    <property type="nucleotide sequence ID" value="XM_003663871.1"/>
</dbReference>
<gene>
    <name evidence="1" type="ORF">MYCTH_69778</name>
</gene>
<organism evidence="1 2">
    <name type="scientific">Thermothelomyces thermophilus (strain ATCC 42464 / BCRC 31852 / DSM 1799)</name>
    <name type="common">Sporotrichum thermophile</name>
    <dbReference type="NCBI Taxonomy" id="573729"/>
    <lineage>
        <taxon>Eukaryota</taxon>
        <taxon>Fungi</taxon>
        <taxon>Dikarya</taxon>
        <taxon>Ascomycota</taxon>
        <taxon>Pezizomycotina</taxon>
        <taxon>Sordariomycetes</taxon>
        <taxon>Sordariomycetidae</taxon>
        <taxon>Sordariales</taxon>
        <taxon>Chaetomiaceae</taxon>
        <taxon>Thermothelomyces</taxon>
    </lineage>
</organism>
<protein>
    <submittedName>
        <fullName evidence="1">Uncharacterized protein</fullName>
    </submittedName>
</protein>
<dbReference type="VEuPathDB" id="FungiDB:MYCTH_69778"/>
<evidence type="ECO:0000313" key="1">
    <source>
        <dbReference type="EMBL" id="AEO58674.1"/>
    </source>
</evidence>
<keyword evidence="2" id="KW-1185">Reference proteome</keyword>
<proteinExistence type="predicted"/>
<reference evidence="1 2" key="1">
    <citation type="journal article" date="2011" name="Nat. Biotechnol.">
        <title>Comparative genomic analysis of the thermophilic biomass-degrading fungi Myceliophthora thermophila and Thielavia terrestris.</title>
        <authorList>
            <person name="Berka R.M."/>
            <person name="Grigoriev I.V."/>
            <person name="Otillar R."/>
            <person name="Salamov A."/>
            <person name="Grimwood J."/>
            <person name="Reid I."/>
            <person name="Ishmael N."/>
            <person name="John T."/>
            <person name="Darmond C."/>
            <person name="Moisan M.-C."/>
            <person name="Henrissat B."/>
            <person name="Coutinho P.M."/>
            <person name="Lombard V."/>
            <person name="Natvig D.O."/>
            <person name="Lindquist E."/>
            <person name="Schmutz J."/>
            <person name="Lucas S."/>
            <person name="Harris P."/>
            <person name="Powlowski J."/>
            <person name="Bellemare A."/>
            <person name="Taylor D."/>
            <person name="Butler G."/>
            <person name="de Vries R.P."/>
            <person name="Allijn I.E."/>
            <person name="van den Brink J."/>
            <person name="Ushinsky S."/>
            <person name="Storms R."/>
            <person name="Powell A.J."/>
            <person name="Paulsen I.T."/>
            <person name="Elbourne L.D.H."/>
            <person name="Baker S.E."/>
            <person name="Magnuson J."/>
            <person name="LaBoissiere S."/>
            <person name="Clutterbuck A.J."/>
            <person name="Martinez D."/>
            <person name="Wogulis M."/>
            <person name="de Leon A.L."/>
            <person name="Rey M.W."/>
            <person name="Tsang A."/>
        </authorList>
    </citation>
    <scope>NUCLEOTIDE SEQUENCE [LARGE SCALE GENOMIC DNA]</scope>
    <source>
        <strain evidence="2">ATCC 42464 / BCRC 31852 / DSM 1799</strain>
    </source>
</reference>
<dbReference type="AlphaFoldDB" id="G2QH14"/>
<name>G2QH14_THET4</name>